<name>A0A5P8VUE9_9NOSO</name>
<keyword evidence="3" id="KW-1185">Reference proteome</keyword>
<dbReference type="Pfam" id="PF11104">
    <property type="entry name" value="PilM_2"/>
    <property type="match status" value="2"/>
</dbReference>
<dbReference type="PIRSF" id="PIRSF019169">
    <property type="entry name" value="PilM"/>
    <property type="match status" value="1"/>
</dbReference>
<dbReference type="NCBIfam" id="TIGR01175">
    <property type="entry name" value="pilM"/>
    <property type="match status" value="1"/>
</dbReference>
<dbReference type="Proteomes" id="UP000326678">
    <property type="component" value="Chromosome Gxm1"/>
</dbReference>
<evidence type="ECO:0000313" key="2">
    <source>
        <dbReference type="EMBL" id="QFS44017.1"/>
    </source>
</evidence>
<dbReference type="InterPro" id="IPR050696">
    <property type="entry name" value="FtsA/MreB"/>
</dbReference>
<organism evidence="2 3">
    <name type="scientific">Nostoc sphaeroides CCNUC1</name>
    <dbReference type="NCBI Taxonomy" id="2653204"/>
    <lineage>
        <taxon>Bacteria</taxon>
        <taxon>Bacillati</taxon>
        <taxon>Cyanobacteriota</taxon>
        <taxon>Cyanophyceae</taxon>
        <taxon>Nostocales</taxon>
        <taxon>Nostocaceae</taxon>
        <taxon>Nostoc</taxon>
    </lineage>
</organism>
<dbReference type="GO" id="GO:0051301">
    <property type="term" value="P:cell division"/>
    <property type="evidence" value="ECO:0007669"/>
    <property type="project" value="InterPro"/>
</dbReference>
<dbReference type="SMART" id="SM00842">
    <property type="entry name" value="FtsA"/>
    <property type="match status" value="1"/>
</dbReference>
<dbReference type="AlphaFoldDB" id="A0A5P8VUE9"/>
<dbReference type="InterPro" id="IPR043129">
    <property type="entry name" value="ATPase_NBD"/>
</dbReference>
<dbReference type="KEGG" id="nsh:GXM_01490"/>
<dbReference type="SUPFAM" id="SSF53067">
    <property type="entry name" value="Actin-like ATPase domain"/>
    <property type="match status" value="2"/>
</dbReference>
<dbReference type="PANTHER" id="PTHR32432">
    <property type="entry name" value="CELL DIVISION PROTEIN FTSA-RELATED"/>
    <property type="match status" value="1"/>
</dbReference>
<reference evidence="2 3" key="1">
    <citation type="submission" date="2019-10" db="EMBL/GenBank/DDBJ databases">
        <title>Genomic and transcriptomic insights into the perfect genentic adaptation of a filamentous nitrogen-fixing cyanobacterium to rice fields.</title>
        <authorList>
            <person name="Chen Z."/>
        </authorList>
    </citation>
    <scope>NUCLEOTIDE SEQUENCE [LARGE SCALE GENOMIC DNA]</scope>
    <source>
        <strain evidence="2">CCNUC1</strain>
    </source>
</reference>
<evidence type="ECO:0000259" key="1">
    <source>
        <dbReference type="SMART" id="SM00842"/>
    </source>
</evidence>
<dbReference type="EMBL" id="CP045226">
    <property type="protein sequence ID" value="QFS44017.1"/>
    <property type="molecule type" value="Genomic_DNA"/>
</dbReference>
<accession>A0A5P8VUE9</accession>
<dbReference type="CDD" id="cd24049">
    <property type="entry name" value="ASKHA_NBD_PilM"/>
    <property type="match status" value="1"/>
</dbReference>
<gene>
    <name evidence="2" type="ORF">GXM_01490</name>
</gene>
<dbReference type="PANTHER" id="PTHR32432:SF3">
    <property type="entry name" value="ETHANOLAMINE UTILIZATION PROTEIN EUTJ"/>
    <property type="match status" value="1"/>
</dbReference>
<sequence length="404" mass="44457">MERGQNCTAPKREPLYITPLPTKNLNFQFSSPSGTNVVKSFKSLFSKSKKGVGIELAPERVNVVQLRKQGQGLKLETFTSVAVPEGVVTDGQITDPAAMAQLIQQALTESKIKTSRVATGVPGRDSIVRIIPVPAELDDKELREMVLNHEAGLYLPYPREEADVDYQKLGYKMDEDGIEKVEVLLVATRKEITDTYISTFEQAGLQIDILEINSFALIRTIREQLRQFGPQEAAVLVDIEFDSTEIAIIVNGVPQFSRTVPIGTYQMQMALARAMSLPTSRDMELLHGMVIPPTSLDGGKTGVTEINPGMAAILRVLGELTDELRRSIDFYLNQTENMEVAQIILAGPGGGLQQLDEFFTQRLSLPTTQIDPIGALSLEIDAEKYPQVERSGLAIVLGLGMREV</sequence>
<dbReference type="Gene3D" id="3.30.1490.300">
    <property type="match status" value="1"/>
</dbReference>
<dbReference type="InterPro" id="IPR005883">
    <property type="entry name" value="PilM"/>
</dbReference>
<dbReference type="Gene3D" id="3.30.420.40">
    <property type="match status" value="2"/>
</dbReference>
<feature type="domain" description="SHS2" evidence="1">
    <location>
        <begin position="51"/>
        <end position="221"/>
    </location>
</feature>
<proteinExistence type="predicted"/>
<dbReference type="InterPro" id="IPR003494">
    <property type="entry name" value="SHS2_FtsA"/>
</dbReference>
<protein>
    <submittedName>
        <fullName evidence="2">PilM, type IV pilus assembly protein PilM</fullName>
    </submittedName>
</protein>
<evidence type="ECO:0000313" key="3">
    <source>
        <dbReference type="Proteomes" id="UP000326678"/>
    </source>
</evidence>